<evidence type="ECO:0000313" key="2">
    <source>
        <dbReference type="Proteomes" id="UP001497516"/>
    </source>
</evidence>
<name>A0AAV2FEH5_9ROSI</name>
<evidence type="ECO:0008006" key="3">
    <source>
        <dbReference type="Google" id="ProtNLM"/>
    </source>
</evidence>
<reference evidence="1 2" key="1">
    <citation type="submission" date="2024-04" db="EMBL/GenBank/DDBJ databases">
        <authorList>
            <person name="Fracassetti M."/>
        </authorList>
    </citation>
    <scope>NUCLEOTIDE SEQUENCE [LARGE SCALE GENOMIC DNA]</scope>
</reference>
<organism evidence="1 2">
    <name type="scientific">Linum trigynum</name>
    <dbReference type="NCBI Taxonomy" id="586398"/>
    <lineage>
        <taxon>Eukaryota</taxon>
        <taxon>Viridiplantae</taxon>
        <taxon>Streptophyta</taxon>
        <taxon>Embryophyta</taxon>
        <taxon>Tracheophyta</taxon>
        <taxon>Spermatophyta</taxon>
        <taxon>Magnoliopsida</taxon>
        <taxon>eudicotyledons</taxon>
        <taxon>Gunneridae</taxon>
        <taxon>Pentapetalae</taxon>
        <taxon>rosids</taxon>
        <taxon>fabids</taxon>
        <taxon>Malpighiales</taxon>
        <taxon>Linaceae</taxon>
        <taxon>Linum</taxon>
    </lineage>
</organism>
<dbReference type="Proteomes" id="UP001497516">
    <property type="component" value="Chromosome 6"/>
</dbReference>
<proteinExistence type="predicted"/>
<gene>
    <name evidence="1" type="ORF">LTRI10_LOCUS37019</name>
</gene>
<sequence>MFDATGNVARVSGQQYPGIQDPFLAELLAIRDVCHWCSQMSLAEVLIQGDAKLLLRRFMGLRCGIAEVVLYFKRWRSLQEHTLVLSFGL</sequence>
<protein>
    <recommendedName>
        <fullName evidence="3">RNase H type-1 domain-containing protein</fullName>
    </recommendedName>
</protein>
<dbReference type="AlphaFoldDB" id="A0AAV2FEH5"/>
<accession>A0AAV2FEH5</accession>
<dbReference type="EMBL" id="OZ034819">
    <property type="protein sequence ID" value="CAL1396664.1"/>
    <property type="molecule type" value="Genomic_DNA"/>
</dbReference>
<keyword evidence="2" id="KW-1185">Reference proteome</keyword>
<evidence type="ECO:0000313" key="1">
    <source>
        <dbReference type="EMBL" id="CAL1396664.1"/>
    </source>
</evidence>